<dbReference type="Proteomes" id="UP000051442">
    <property type="component" value="Unassembled WGS sequence"/>
</dbReference>
<reference evidence="4 5" key="1">
    <citation type="journal article" date="2015" name="Genome Announc.">
        <title>Expanding the biotechnology potential of lactobacilli through comparative genomics of 213 strains and associated genera.</title>
        <authorList>
            <person name="Sun Z."/>
            <person name="Harris H.M."/>
            <person name="McCann A."/>
            <person name="Guo C."/>
            <person name="Argimon S."/>
            <person name="Zhang W."/>
            <person name="Yang X."/>
            <person name="Jeffery I.B."/>
            <person name="Cooney J.C."/>
            <person name="Kagawa T.F."/>
            <person name="Liu W."/>
            <person name="Song Y."/>
            <person name="Salvetti E."/>
            <person name="Wrobel A."/>
            <person name="Rasinkangas P."/>
            <person name="Parkhill J."/>
            <person name="Rea M.C."/>
            <person name="O'Sullivan O."/>
            <person name="Ritari J."/>
            <person name="Douillard F.P."/>
            <person name="Paul Ross R."/>
            <person name="Yang R."/>
            <person name="Briner A.E."/>
            <person name="Felis G.E."/>
            <person name="de Vos W.M."/>
            <person name="Barrangou R."/>
            <person name="Klaenhammer T.R."/>
            <person name="Caufield P.W."/>
            <person name="Cui Y."/>
            <person name="Zhang H."/>
            <person name="O'Toole P.W."/>
        </authorList>
    </citation>
    <scope>NUCLEOTIDE SEQUENCE [LARGE SCALE GENOMIC DNA]</scope>
    <source>
        <strain evidence="4 5">DSM 23365</strain>
    </source>
</reference>
<dbReference type="EMBL" id="AYZM01000149">
    <property type="protein sequence ID" value="KRN18422.1"/>
    <property type="molecule type" value="Genomic_DNA"/>
</dbReference>
<feature type="domain" description="Calcineurin-like phosphoesterase" evidence="3">
    <location>
        <begin position="8"/>
        <end position="152"/>
    </location>
</feature>
<comment type="similarity">
    <text evidence="1 2">Belongs to the metallophosphoesterase superfamily. YfcE family.</text>
</comment>
<name>A0A0R2ESL7_9LACO</name>
<comment type="caution">
    <text evidence="4">The sequence shown here is derived from an EMBL/GenBank/DDBJ whole genome shotgun (WGS) entry which is preliminary data.</text>
</comment>
<dbReference type="NCBIfam" id="TIGR00040">
    <property type="entry name" value="yfcE"/>
    <property type="match status" value="1"/>
</dbReference>
<dbReference type="PATRIC" id="fig|1423804.4.peg.2124"/>
<dbReference type="GO" id="GO:0046872">
    <property type="term" value="F:metal ion binding"/>
    <property type="evidence" value="ECO:0007669"/>
    <property type="project" value="UniProtKB-KW"/>
</dbReference>
<evidence type="ECO:0000313" key="4">
    <source>
        <dbReference type="EMBL" id="KRN18422.1"/>
    </source>
</evidence>
<comment type="cofactor">
    <cofactor evidence="2">
        <name>a divalent metal cation</name>
        <dbReference type="ChEBI" id="CHEBI:60240"/>
    </cofactor>
</comment>
<dbReference type="InterPro" id="IPR000979">
    <property type="entry name" value="Phosphodiesterase_MJ0936/Vps29"/>
</dbReference>
<dbReference type="InterPro" id="IPR024654">
    <property type="entry name" value="Calcineurin-like_PHP_lpxH"/>
</dbReference>
<evidence type="ECO:0000256" key="1">
    <source>
        <dbReference type="ARBA" id="ARBA00008950"/>
    </source>
</evidence>
<evidence type="ECO:0000256" key="2">
    <source>
        <dbReference type="RuleBase" id="RU362039"/>
    </source>
</evidence>
<keyword evidence="2" id="KW-0479">Metal-binding</keyword>
<evidence type="ECO:0000259" key="3">
    <source>
        <dbReference type="Pfam" id="PF12850"/>
    </source>
</evidence>
<organism evidence="4 5">
    <name type="scientific">Secundilactobacillus similis DSM 23365 = JCM 2765</name>
    <dbReference type="NCBI Taxonomy" id="1423804"/>
    <lineage>
        <taxon>Bacteria</taxon>
        <taxon>Bacillati</taxon>
        <taxon>Bacillota</taxon>
        <taxon>Bacilli</taxon>
        <taxon>Lactobacillales</taxon>
        <taxon>Lactobacillaceae</taxon>
        <taxon>Secundilactobacillus</taxon>
    </lineage>
</organism>
<accession>A0A0R2ESL7</accession>
<dbReference type="CDD" id="cd00841">
    <property type="entry name" value="MPP_YfcE"/>
    <property type="match status" value="1"/>
</dbReference>
<gene>
    <name evidence="4" type="ORF">FD14_GL001958</name>
</gene>
<evidence type="ECO:0000313" key="5">
    <source>
        <dbReference type="Proteomes" id="UP000051442"/>
    </source>
</evidence>
<dbReference type="Pfam" id="PF12850">
    <property type="entry name" value="Metallophos_2"/>
    <property type="match status" value="1"/>
</dbReference>
<dbReference type="InterPro" id="IPR029052">
    <property type="entry name" value="Metallo-depent_PP-like"/>
</dbReference>
<dbReference type="AlphaFoldDB" id="A0A0R2ESL7"/>
<dbReference type="PANTHER" id="PTHR11124">
    <property type="entry name" value="VACUOLAR SORTING PROTEIN VPS29"/>
    <property type="match status" value="1"/>
</dbReference>
<keyword evidence="5" id="KW-1185">Reference proteome</keyword>
<dbReference type="EC" id="3.1.4.-" evidence="2"/>
<sequence>MVGGLNVKYLVISDNHGDREILTTLFAQYRDQVDGIFHCGDSELKADDAVFKDVSVVEGNNDPRGEFSDDIERDDHGEHVLMTHGDLYGVSMGLTHLSLKAQSVNASLVFYGHTHQLAAEMVDDCLYLNPGSISLPRGTYASVGGTYALIDTTPAIVTVTFYDRQQQPVPGLQFEFTRQTQKGR</sequence>
<dbReference type="SUPFAM" id="SSF56300">
    <property type="entry name" value="Metallo-dependent phosphatases"/>
    <property type="match status" value="1"/>
</dbReference>
<protein>
    <recommendedName>
        <fullName evidence="2">Phosphoesterase</fullName>
        <ecNumber evidence="2">3.1.4.-</ecNumber>
    </recommendedName>
</protein>
<dbReference type="Gene3D" id="3.60.21.10">
    <property type="match status" value="1"/>
</dbReference>
<dbReference type="STRING" id="1423804.FD14_GL001958"/>
<dbReference type="InterPro" id="IPR041802">
    <property type="entry name" value="MPP_YfcE"/>
</dbReference>
<dbReference type="GO" id="GO:0016787">
    <property type="term" value="F:hydrolase activity"/>
    <property type="evidence" value="ECO:0007669"/>
    <property type="project" value="UniProtKB-UniRule"/>
</dbReference>
<proteinExistence type="inferred from homology"/>